<reference evidence="1 2" key="1">
    <citation type="submission" date="2022-07" db="EMBL/GenBank/DDBJ databases">
        <title>Genome-wide signatures of adaptation to extreme environments.</title>
        <authorList>
            <person name="Cho C.H."/>
            <person name="Yoon H.S."/>
        </authorList>
    </citation>
    <scope>NUCLEOTIDE SEQUENCE [LARGE SCALE GENOMIC DNA]</scope>
    <source>
        <strain evidence="1 2">108.79 E11</strain>
    </source>
</reference>
<comment type="caution">
    <text evidence="1">The sequence shown here is derived from an EMBL/GenBank/DDBJ whole genome shotgun (WGS) entry which is preliminary data.</text>
</comment>
<accession>A0AAV9IJP2</accession>
<name>A0AAV9IJP2_9RHOD</name>
<keyword evidence="2" id="KW-1185">Reference proteome</keyword>
<sequence length="78" mass="9083">MIAQLENIQQELNDFVEKTREEMEQMVECVAQHIDIANRAVCLDSHVQAVQQKTWELSLALRQTRDKLLYIDAIAEKV</sequence>
<dbReference type="Proteomes" id="UP001300502">
    <property type="component" value="Unassembled WGS sequence"/>
</dbReference>
<protein>
    <submittedName>
        <fullName evidence="1">Uncharacterized protein</fullName>
    </submittedName>
</protein>
<dbReference type="EMBL" id="JANCYU010000054">
    <property type="protein sequence ID" value="KAK4527640.1"/>
    <property type="molecule type" value="Genomic_DNA"/>
</dbReference>
<gene>
    <name evidence="1" type="ORF">GAYE_SCF42G5564</name>
</gene>
<evidence type="ECO:0000313" key="1">
    <source>
        <dbReference type="EMBL" id="KAK4527640.1"/>
    </source>
</evidence>
<organism evidence="1 2">
    <name type="scientific">Galdieria yellowstonensis</name>
    <dbReference type="NCBI Taxonomy" id="3028027"/>
    <lineage>
        <taxon>Eukaryota</taxon>
        <taxon>Rhodophyta</taxon>
        <taxon>Bangiophyceae</taxon>
        <taxon>Galdieriales</taxon>
        <taxon>Galdieriaceae</taxon>
        <taxon>Galdieria</taxon>
    </lineage>
</organism>
<dbReference type="AlphaFoldDB" id="A0AAV9IJP2"/>
<evidence type="ECO:0000313" key="2">
    <source>
        <dbReference type="Proteomes" id="UP001300502"/>
    </source>
</evidence>
<proteinExistence type="predicted"/>